<dbReference type="AlphaFoldDB" id="A0A1F6GMX3"/>
<keyword evidence="3" id="KW-0997">Cell inner membrane</keyword>
<dbReference type="NCBIfam" id="NF003749">
    <property type="entry name" value="PRK05346.1-5"/>
    <property type="match status" value="1"/>
</dbReference>
<keyword evidence="9 16" id="KW-1133">Transmembrane helix</keyword>
<keyword evidence="10 16" id="KW-0520">NAD</keyword>
<dbReference type="NCBIfam" id="TIGR01938">
    <property type="entry name" value="nqrC"/>
    <property type="match status" value="1"/>
</dbReference>
<evidence type="ECO:0000256" key="4">
    <source>
        <dbReference type="ARBA" id="ARBA00022553"/>
    </source>
</evidence>
<dbReference type="Pfam" id="PF04205">
    <property type="entry name" value="FMN_bind"/>
    <property type="match status" value="1"/>
</dbReference>
<evidence type="ECO:0000256" key="17">
    <source>
        <dbReference type="PIRNR" id="PIRNR009437"/>
    </source>
</evidence>
<proteinExistence type="inferred from homology"/>
<evidence type="ECO:0000256" key="8">
    <source>
        <dbReference type="ARBA" id="ARBA00022967"/>
    </source>
</evidence>
<dbReference type="EMBL" id="MFNF01000057">
    <property type="protein sequence ID" value="OGG99462.1"/>
    <property type="molecule type" value="Genomic_DNA"/>
</dbReference>
<dbReference type="GO" id="GO:0016655">
    <property type="term" value="F:oxidoreductase activity, acting on NAD(P)H, quinone or similar compound as acceptor"/>
    <property type="evidence" value="ECO:0007669"/>
    <property type="project" value="UniProtKB-UniRule"/>
</dbReference>
<keyword evidence="5 16" id="KW-0285">Flavoprotein</keyword>
<comment type="caution">
    <text evidence="16">Lacks conserved residue(s) required for the propagation of feature annotation.</text>
</comment>
<evidence type="ECO:0000256" key="15">
    <source>
        <dbReference type="ARBA" id="ARBA00023201"/>
    </source>
</evidence>
<feature type="transmembrane region" description="Helical" evidence="16">
    <location>
        <begin position="12"/>
        <end position="30"/>
    </location>
</feature>
<name>A0A1F6GMX3_9PROT</name>
<evidence type="ECO:0000256" key="13">
    <source>
        <dbReference type="ARBA" id="ARBA00023075"/>
    </source>
</evidence>
<evidence type="ECO:0000256" key="12">
    <source>
        <dbReference type="ARBA" id="ARBA00023065"/>
    </source>
</evidence>
<evidence type="ECO:0000256" key="6">
    <source>
        <dbReference type="ARBA" id="ARBA00022643"/>
    </source>
</evidence>
<comment type="similarity">
    <text evidence="16 17">Belongs to the NqrC family.</text>
</comment>
<evidence type="ECO:0000256" key="9">
    <source>
        <dbReference type="ARBA" id="ARBA00022989"/>
    </source>
</evidence>
<comment type="catalytic activity">
    <reaction evidence="16 17">
        <text>a ubiquinone + n Na(+)(in) + NADH + H(+) = a ubiquinol + n Na(+)(out) + NAD(+)</text>
        <dbReference type="Rhea" id="RHEA:47748"/>
        <dbReference type="Rhea" id="RHEA-COMP:9565"/>
        <dbReference type="Rhea" id="RHEA-COMP:9566"/>
        <dbReference type="ChEBI" id="CHEBI:15378"/>
        <dbReference type="ChEBI" id="CHEBI:16389"/>
        <dbReference type="ChEBI" id="CHEBI:17976"/>
        <dbReference type="ChEBI" id="CHEBI:29101"/>
        <dbReference type="ChEBI" id="CHEBI:57540"/>
        <dbReference type="ChEBI" id="CHEBI:57945"/>
        <dbReference type="EC" id="7.2.1.1"/>
    </reaction>
</comment>
<evidence type="ECO:0000256" key="16">
    <source>
        <dbReference type="HAMAP-Rule" id="MF_00427"/>
    </source>
</evidence>
<keyword evidence="2 16" id="KW-1003">Cell membrane</keyword>
<gene>
    <name evidence="16" type="primary">nqrC</name>
    <name evidence="19" type="ORF">A2557_12770</name>
</gene>
<comment type="function">
    <text evidence="16">NQR complex catalyzes the reduction of ubiquinone-1 to ubiquinol by two successive reactions, coupled with the transport of Na(+) ions from the cytoplasm to the periplasm. NqrA to NqrE are probably involved in the second step, the conversion of ubisemiquinone to ubiquinol.</text>
</comment>
<evidence type="ECO:0000256" key="3">
    <source>
        <dbReference type="ARBA" id="ARBA00022519"/>
    </source>
</evidence>
<dbReference type="HAMAP" id="MF_00427">
    <property type="entry name" value="NqrC"/>
    <property type="match status" value="1"/>
</dbReference>
<keyword evidence="15 16" id="KW-0739">Sodium transport</keyword>
<evidence type="ECO:0000256" key="11">
    <source>
        <dbReference type="ARBA" id="ARBA00023053"/>
    </source>
</evidence>
<evidence type="ECO:0000256" key="5">
    <source>
        <dbReference type="ARBA" id="ARBA00022630"/>
    </source>
</evidence>
<comment type="subunit">
    <text evidence="16 17">Composed of six subunits; NqrA, NqrB, NqrC, NqrD, NqrE and NqrF.</text>
</comment>
<keyword evidence="12 16" id="KW-0406">Ion transport</keyword>
<keyword evidence="1 16" id="KW-0813">Transport</keyword>
<dbReference type="Proteomes" id="UP000177583">
    <property type="component" value="Unassembled WGS sequence"/>
</dbReference>
<evidence type="ECO:0000256" key="1">
    <source>
        <dbReference type="ARBA" id="ARBA00022448"/>
    </source>
</evidence>
<comment type="cofactor">
    <cofactor evidence="16 17">
        <name>FMN</name>
        <dbReference type="ChEBI" id="CHEBI:58210"/>
    </cofactor>
</comment>
<protein>
    <recommendedName>
        <fullName evidence="16 17">Na(+)-translocating NADH-quinone reductase subunit C</fullName>
        <shortName evidence="16 17">Na(+)-NQR subunit C</shortName>
        <shortName evidence="16 17">Na(+)-translocating NQR subunit C</shortName>
        <ecNumber evidence="16 17">7.2.1.1</ecNumber>
    </recommendedName>
    <alternativeName>
        <fullName evidence="16 17">NQR complex subunit C</fullName>
    </alternativeName>
    <alternativeName>
        <fullName evidence="16 17">NQR-1 subunit C</fullName>
    </alternativeName>
</protein>
<accession>A0A1F6GMX3</accession>
<dbReference type="GO" id="GO:0006814">
    <property type="term" value="P:sodium ion transport"/>
    <property type="evidence" value="ECO:0007669"/>
    <property type="project" value="UniProtKB-UniRule"/>
</dbReference>
<keyword evidence="4 16" id="KW-0597">Phosphoprotein</keyword>
<keyword evidence="13 16" id="KW-0830">Ubiquinone</keyword>
<sequence>MFDKDSTKGTITVALVSCIVASVLVCWATVSLRPAQEANKAKDNKKNILQAAGIYQPGMDVEEAFKQVEPRMVDLANGVFVDVDTKNFDAKKAAKDPATSVAIPLSKDIAKIRTKANQTVVYLIKKDGQLDSIILPIYGKGLWSTMYAYMALAGDGTTVKGLAFYDHGETPGLGGEVDNARWKALWPGKMIYDKASNLMITVIKGPVDPNSPDAKHMVDGLSGATLTTRGVDNLIRYWMSNEGYAPFLKHLKEQGA</sequence>
<reference evidence="19 20" key="1">
    <citation type="journal article" date="2016" name="Nat. Commun.">
        <title>Thousands of microbial genomes shed light on interconnected biogeochemical processes in an aquifer system.</title>
        <authorList>
            <person name="Anantharaman K."/>
            <person name="Brown C.T."/>
            <person name="Hug L.A."/>
            <person name="Sharon I."/>
            <person name="Castelle C.J."/>
            <person name="Probst A.J."/>
            <person name="Thomas B.C."/>
            <person name="Singh A."/>
            <person name="Wilkins M.J."/>
            <person name="Karaoz U."/>
            <person name="Brodie E.L."/>
            <person name="Williams K.H."/>
            <person name="Hubbard S.S."/>
            <person name="Banfield J.F."/>
        </authorList>
    </citation>
    <scope>NUCLEOTIDE SEQUENCE [LARGE SCALE GENOMIC DNA]</scope>
</reference>
<dbReference type="EC" id="7.2.1.1" evidence="16 17"/>
<evidence type="ECO:0000313" key="19">
    <source>
        <dbReference type="EMBL" id="OGG99462.1"/>
    </source>
</evidence>
<organism evidence="19 20">
    <name type="scientific">Candidatus Lambdaproteobacteria bacterium RIFOXYD2_FULL_56_26</name>
    <dbReference type="NCBI Taxonomy" id="1817773"/>
    <lineage>
        <taxon>Bacteria</taxon>
        <taxon>Pseudomonadati</taxon>
        <taxon>Pseudomonadota</taxon>
        <taxon>Candidatus Lambdaproteobacteria</taxon>
    </lineage>
</organism>
<evidence type="ECO:0000313" key="20">
    <source>
        <dbReference type="Proteomes" id="UP000177583"/>
    </source>
</evidence>
<dbReference type="PANTHER" id="PTHR37838">
    <property type="entry name" value="NA(+)-TRANSLOCATING NADH-QUINONE REDUCTASE SUBUNIT C"/>
    <property type="match status" value="1"/>
</dbReference>
<comment type="subcellular location">
    <subcellularLocation>
        <location evidence="16">Cell membrane</location>
        <topology evidence="16">Single-pass membrane protein</topology>
    </subcellularLocation>
</comment>
<keyword evidence="7 16" id="KW-0812">Transmembrane</keyword>
<feature type="domain" description="FMN-binding" evidence="18">
    <location>
        <begin position="141"/>
        <end position="242"/>
    </location>
</feature>
<feature type="modified residue" description="FMN phosphoryl threonine" evidence="16">
    <location>
        <position position="225"/>
    </location>
</feature>
<evidence type="ECO:0000256" key="14">
    <source>
        <dbReference type="ARBA" id="ARBA00023136"/>
    </source>
</evidence>
<keyword evidence="8 16" id="KW-1278">Translocase</keyword>
<dbReference type="InterPro" id="IPR010204">
    <property type="entry name" value="NqrC"/>
</dbReference>
<dbReference type="GO" id="GO:0010181">
    <property type="term" value="F:FMN binding"/>
    <property type="evidence" value="ECO:0007669"/>
    <property type="project" value="UniProtKB-UniRule"/>
</dbReference>
<dbReference type="SMART" id="SM00900">
    <property type="entry name" value="FMN_bind"/>
    <property type="match status" value="1"/>
</dbReference>
<evidence type="ECO:0000256" key="2">
    <source>
        <dbReference type="ARBA" id="ARBA00022475"/>
    </source>
</evidence>
<keyword evidence="14 16" id="KW-0472">Membrane</keyword>
<evidence type="ECO:0000256" key="10">
    <source>
        <dbReference type="ARBA" id="ARBA00023027"/>
    </source>
</evidence>
<dbReference type="PANTHER" id="PTHR37838:SF1">
    <property type="entry name" value="NA(+)-TRANSLOCATING NADH-QUINONE REDUCTASE SUBUNIT C"/>
    <property type="match status" value="1"/>
</dbReference>
<evidence type="ECO:0000256" key="7">
    <source>
        <dbReference type="ARBA" id="ARBA00022692"/>
    </source>
</evidence>
<dbReference type="InterPro" id="IPR007329">
    <property type="entry name" value="FMN-bd"/>
</dbReference>
<dbReference type="GO" id="GO:0005886">
    <property type="term" value="C:plasma membrane"/>
    <property type="evidence" value="ECO:0007669"/>
    <property type="project" value="UniProtKB-SubCell"/>
</dbReference>
<dbReference type="PIRSF" id="PIRSF009437">
    <property type="entry name" value="NQR-1_subunit_C"/>
    <property type="match status" value="1"/>
</dbReference>
<comment type="caution">
    <text evidence="19">The sequence shown here is derived from an EMBL/GenBank/DDBJ whole genome shotgun (WGS) entry which is preliminary data.</text>
</comment>
<keyword evidence="6 16" id="KW-0288">FMN</keyword>
<evidence type="ECO:0000259" key="18">
    <source>
        <dbReference type="SMART" id="SM00900"/>
    </source>
</evidence>
<keyword evidence="11 16" id="KW-0915">Sodium</keyword>